<feature type="binding site" evidence="9">
    <location>
        <position position="202"/>
    </location>
    <ligand>
        <name>1-deoxy-D-xylulose 5-phosphate</name>
        <dbReference type="ChEBI" id="CHEBI:57792"/>
    </ligand>
</feature>
<dbReference type="Pfam" id="PF13288">
    <property type="entry name" value="DXPR_C"/>
    <property type="match status" value="1"/>
</dbReference>
<comment type="catalytic activity">
    <reaction evidence="8">
        <text>2-C-methyl-D-erythritol 4-phosphate + NADP(+) = 1-deoxy-D-xylulose 5-phosphate + NADPH + H(+)</text>
        <dbReference type="Rhea" id="RHEA:13717"/>
        <dbReference type="ChEBI" id="CHEBI:15378"/>
        <dbReference type="ChEBI" id="CHEBI:57783"/>
        <dbReference type="ChEBI" id="CHEBI:57792"/>
        <dbReference type="ChEBI" id="CHEBI:58262"/>
        <dbReference type="ChEBI" id="CHEBI:58349"/>
        <dbReference type="EC" id="1.1.1.267"/>
    </reaction>
    <physiologicalReaction direction="right-to-left" evidence="8">
        <dbReference type="Rhea" id="RHEA:13719"/>
    </physiologicalReaction>
</comment>
<dbReference type="Gene3D" id="3.40.50.720">
    <property type="entry name" value="NAD(P)-binding Rossmann-like Domain"/>
    <property type="match status" value="1"/>
</dbReference>
<keyword evidence="6 9" id="KW-0464">Manganese</keyword>
<dbReference type="PANTHER" id="PTHR30525:SF0">
    <property type="entry name" value="1-DEOXY-D-XYLULOSE 5-PHOSPHATE REDUCTOISOMERASE, CHLOROPLASTIC"/>
    <property type="match status" value="1"/>
</dbReference>
<feature type="binding site" evidence="9">
    <location>
        <position position="9"/>
    </location>
    <ligand>
        <name>NADPH</name>
        <dbReference type="ChEBI" id="CHEBI:57783"/>
    </ligand>
</feature>
<dbReference type="HAMAP" id="MF_00183">
    <property type="entry name" value="DXP_reductoisom"/>
    <property type="match status" value="1"/>
</dbReference>
<dbReference type="InterPro" id="IPR036169">
    <property type="entry name" value="DXPR_C_sf"/>
</dbReference>
<evidence type="ECO:0000256" key="6">
    <source>
        <dbReference type="ARBA" id="ARBA00023211"/>
    </source>
</evidence>
<evidence type="ECO:0000256" key="9">
    <source>
        <dbReference type="HAMAP-Rule" id="MF_00183"/>
    </source>
</evidence>
<keyword evidence="4 9" id="KW-0521">NADP</keyword>
<keyword evidence="9" id="KW-0460">Magnesium</keyword>
<feature type="binding site" evidence="9">
    <location>
        <position position="167"/>
    </location>
    <ligand>
        <name>1-deoxy-D-xylulose 5-phosphate</name>
        <dbReference type="ChEBI" id="CHEBI:57792"/>
    </ligand>
</feature>
<dbReference type="SUPFAM" id="SSF55347">
    <property type="entry name" value="Glyceraldehyde-3-phosphate dehydrogenase-like, C-terminal domain"/>
    <property type="match status" value="1"/>
</dbReference>
<dbReference type="EC" id="1.1.1.267" evidence="9"/>
<dbReference type="Gene3D" id="1.10.1740.10">
    <property type="match status" value="1"/>
</dbReference>
<feature type="binding site" evidence="9">
    <location>
        <position position="37"/>
    </location>
    <ligand>
        <name>NADPH</name>
        <dbReference type="ChEBI" id="CHEBI:57783"/>
    </ligand>
</feature>
<comment type="caution">
    <text evidence="9">Lacks conserved residue(s) required for the propagation of feature annotation.</text>
</comment>
<feature type="binding site" evidence="9">
    <location>
        <position position="10"/>
    </location>
    <ligand>
        <name>NADPH</name>
        <dbReference type="ChEBI" id="CHEBI:57783"/>
    </ligand>
</feature>
<keyword evidence="5 9" id="KW-0560">Oxidoreductase</keyword>
<comment type="function">
    <text evidence="9">Catalyzes the NADPH-dependent rearrangement and reduction of 1-deoxy-D-xylulose-5-phosphate (DXP) to 2-C-methyl-D-erythritol 4-phosphate (MEP).</text>
</comment>
<dbReference type="PIRSF" id="PIRSF006205">
    <property type="entry name" value="Dxp_reductismrs"/>
    <property type="match status" value="1"/>
</dbReference>
<evidence type="ECO:0000256" key="4">
    <source>
        <dbReference type="ARBA" id="ARBA00022857"/>
    </source>
</evidence>
<keyword evidence="7 9" id="KW-0414">Isoprene biosynthesis</keyword>
<feature type="binding site" evidence="9">
    <location>
        <position position="195"/>
    </location>
    <ligand>
        <name>NADPH</name>
        <dbReference type="ChEBI" id="CHEBI:57783"/>
    </ligand>
</feature>
<dbReference type="Proteomes" id="UP001461341">
    <property type="component" value="Chromosome"/>
</dbReference>
<dbReference type="EMBL" id="CP121689">
    <property type="protein sequence ID" value="WZL75307.1"/>
    <property type="molecule type" value="Genomic_DNA"/>
</dbReference>
<comment type="cofactor">
    <cofactor evidence="9">
        <name>Mg(2+)</name>
        <dbReference type="ChEBI" id="CHEBI:18420"/>
    </cofactor>
    <cofactor evidence="9">
        <name>Mn(2+)</name>
        <dbReference type="ChEBI" id="CHEBI:29035"/>
    </cofactor>
</comment>
<protein>
    <recommendedName>
        <fullName evidence="9">1-deoxy-D-xylulose 5-phosphate reductoisomerase</fullName>
        <shortName evidence="9">DXP reductoisomerase</shortName>
        <ecNumber evidence="9">1.1.1.267</ecNumber>
    </recommendedName>
    <alternativeName>
        <fullName evidence="9">1-deoxyxylulose-5-phosphate reductoisomerase</fullName>
    </alternativeName>
    <alternativeName>
        <fullName evidence="9">2-C-methyl-D-erythritol 4-phosphate synthase</fullName>
    </alternativeName>
</protein>
<keyword evidence="3 9" id="KW-0479">Metal-binding</keyword>
<evidence type="ECO:0000313" key="13">
    <source>
        <dbReference type="EMBL" id="WZL75307.1"/>
    </source>
</evidence>
<feature type="domain" description="1-deoxy-D-xylulose 5-phosphate reductoisomerase C-terminal" evidence="11">
    <location>
        <begin position="136"/>
        <end position="219"/>
    </location>
</feature>
<evidence type="ECO:0000259" key="12">
    <source>
        <dbReference type="Pfam" id="PF13288"/>
    </source>
</evidence>
<dbReference type="SUPFAM" id="SSF51735">
    <property type="entry name" value="NAD(P)-binding Rossmann-fold domains"/>
    <property type="match status" value="1"/>
</dbReference>
<evidence type="ECO:0000256" key="7">
    <source>
        <dbReference type="ARBA" id="ARBA00023229"/>
    </source>
</evidence>
<dbReference type="InterPro" id="IPR013512">
    <property type="entry name" value="DXP_reductoisomerase_N"/>
</dbReference>
<evidence type="ECO:0000256" key="2">
    <source>
        <dbReference type="ARBA" id="ARBA00006825"/>
    </source>
</evidence>
<dbReference type="PANTHER" id="PTHR30525">
    <property type="entry name" value="1-DEOXY-D-XYLULOSE 5-PHOSPHATE REDUCTOISOMERASE"/>
    <property type="match status" value="1"/>
</dbReference>
<feature type="binding site" evidence="9">
    <location>
        <position position="142"/>
    </location>
    <ligand>
        <name>Mn(2+)</name>
        <dbReference type="ChEBI" id="CHEBI:29035"/>
    </ligand>
</feature>
<dbReference type="InterPro" id="IPR013644">
    <property type="entry name" value="DXP_reductoisomerase_C"/>
</dbReference>
<feature type="binding site" evidence="9">
    <location>
        <position position="208"/>
    </location>
    <ligand>
        <name>1-deoxy-D-xylulose 5-phosphate</name>
        <dbReference type="ChEBI" id="CHEBI:57792"/>
    </ligand>
</feature>
<reference evidence="13 14" key="1">
    <citation type="submission" date="2023-03" db="EMBL/GenBank/DDBJ databases">
        <title>Novel Species.</title>
        <authorList>
            <person name="Ma S."/>
        </authorList>
    </citation>
    <scope>NUCLEOTIDE SEQUENCE [LARGE SCALE GENOMIC DNA]</scope>
    <source>
        <strain evidence="13 14">B11</strain>
    </source>
</reference>
<feature type="binding site" evidence="9">
    <location>
        <position position="207"/>
    </location>
    <ligand>
        <name>1-deoxy-D-xylulose 5-phosphate</name>
        <dbReference type="ChEBI" id="CHEBI:57792"/>
    </ligand>
</feature>
<evidence type="ECO:0000256" key="1">
    <source>
        <dbReference type="ARBA" id="ARBA00005094"/>
    </source>
</evidence>
<feature type="binding site" evidence="9">
    <location>
        <position position="114"/>
    </location>
    <ligand>
        <name>1-deoxy-D-xylulose 5-phosphate</name>
        <dbReference type="ChEBI" id="CHEBI:57792"/>
    </ligand>
</feature>
<name>A0ABZ2Y8X2_9BACT</name>
<feature type="binding site" evidence="9">
    <location>
        <position position="142"/>
    </location>
    <ligand>
        <name>1-deoxy-D-xylulose 5-phosphate</name>
        <dbReference type="ChEBI" id="CHEBI:57792"/>
    </ligand>
</feature>
<dbReference type="SUPFAM" id="SSF69055">
    <property type="entry name" value="1-deoxy-D-xylulose-5-phosphate reductoisomerase, C-terminal domain"/>
    <property type="match status" value="1"/>
</dbReference>
<feature type="binding site" evidence="9">
    <location>
        <position position="211"/>
    </location>
    <ligand>
        <name>1-deoxy-D-xylulose 5-phosphate</name>
        <dbReference type="ChEBI" id="CHEBI:57792"/>
    </ligand>
</feature>
<feature type="binding site" evidence="9">
    <location>
        <position position="211"/>
    </location>
    <ligand>
        <name>Mn(2+)</name>
        <dbReference type="ChEBI" id="CHEBI:29035"/>
    </ligand>
</feature>
<dbReference type="InterPro" id="IPR036291">
    <property type="entry name" value="NAD(P)-bd_dom_sf"/>
</dbReference>
<evidence type="ECO:0000256" key="8">
    <source>
        <dbReference type="ARBA" id="ARBA00048543"/>
    </source>
</evidence>
<gene>
    <name evidence="9" type="primary">dxr</name>
    <name evidence="13" type="ORF">QBE54_06805</name>
</gene>
<feature type="binding site" evidence="9">
    <location>
        <position position="140"/>
    </location>
    <ligand>
        <name>Mn(2+)</name>
        <dbReference type="ChEBI" id="CHEBI:29035"/>
    </ligand>
</feature>
<evidence type="ECO:0000256" key="3">
    <source>
        <dbReference type="ARBA" id="ARBA00022723"/>
    </source>
</evidence>
<organism evidence="13 14">
    <name type="scientific">Thermatribacter velox</name>
    <dbReference type="NCBI Taxonomy" id="3039681"/>
    <lineage>
        <taxon>Bacteria</taxon>
        <taxon>Pseudomonadati</taxon>
        <taxon>Atribacterota</taxon>
        <taxon>Atribacteria</taxon>
        <taxon>Atribacterales</taxon>
        <taxon>Thermatribacteraceae</taxon>
        <taxon>Thermatribacter</taxon>
    </lineage>
</organism>
<feature type="domain" description="DXP reductoisomerase C-terminal" evidence="12">
    <location>
        <begin position="253"/>
        <end position="365"/>
    </location>
</feature>
<feature type="binding site" evidence="9">
    <location>
        <position position="115"/>
    </location>
    <ligand>
        <name>NADPH</name>
        <dbReference type="ChEBI" id="CHEBI:57783"/>
    </ligand>
</feature>
<feature type="binding site" evidence="9">
    <location>
        <position position="36"/>
    </location>
    <ligand>
        <name>NADPH</name>
        <dbReference type="ChEBI" id="CHEBI:57783"/>
    </ligand>
</feature>
<evidence type="ECO:0000313" key="14">
    <source>
        <dbReference type="Proteomes" id="UP001461341"/>
    </source>
</evidence>
<evidence type="ECO:0000256" key="5">
    <source>
        <dbReference type="ARBA" id="ARBA00023002"/>
    </source>
</evidence>
<keyword evidence="14" id="KW-1185">Reference proteome</keyword>
<comment type="similarity">
    <text evidence="2 9">Belongs to the DXR family.</text>
</comment>
<feature type="domain" description="1-deoxy-D-xylulose 5-phosphate reductoisomerase N-terminal" evidence="10">
    <location>
        <begin position="3"/>
        <end position="121"/>
    </location>
</feature>
<feature type="binding site" evidence="9">
    <location>
        <position position="141"/>
    </location>
    <ligand>
        <name>1-deoxy-D-xylulose 5-phosphate</name>
        <dbReference type="ChEBI" id="CHEBI:57792"/>
    </ligand>
</feature>
<dbReference type="InterPro" id="IPR026877">
    <property type="entry name" value="DXPR_C"/>
</dbReference>
<dbReference type="Pfam" id="PF08436">
    <property type="entry name" value="DXP_redisom_C"/>
    <property type="match status" value="1"/>
</dbReference>
<dbReference type="Pfam" id="PF02670">
    <property type="entry name" value="DXP_reductoisom"/>
    <property type="match status" value="1"/>
</dbReference>
<evidence type="ECO:0000259" key="10">
    <source>
        <dbReference type="Pfam" id="PF02670"/>
    </source>
</evidence>
<dbReference type="RefSeq" id="WP_369017453.1">
    <property type="nucleotide sequence ID" value="NZ_CP121689.1"/>
</dbReference>
<feature type="binding site" evidence="9">
    <location>
        <position position="189"/>
    </location>
    <ligand>
        <name>1-deoxy-D-xylulose 5-phosphate</name>
        <dbReference type="ChEBI" id="CHEBI:57792"/>
    </ligand>
</feature>
<evidence type="ECO:0000259" key="11">
    <source>
        <dbReference type="Pfam" id="PF08436"/>
    </source>
</evidence>
<dbReference type="InterPro" id="IPR003821">
    <property type="entry name" value="DXP_reductoisomerase"/>
</dbReference>
<proteinExistence type="inferred from homology"/>
<accession>A0ABZ2Y8X2</accession>
<comment type="pathway">
    <text evidence="1 9">Isoprenoid biosynthesis; isopentenyl diphosphate biosynthesis via DXP pathway; isopentenyl diphosphate from 1-deoxy-D-xylulose 5-phosphate: step 1/6.</text>
</comment>
<sequence>MKVAILGSTGFLGTQILEVLSEYPDSFEICLLSGFKNYRKLREQIDAYHPDYAFLKEVKEEKINNTVFLSEEKLREVLFSSKIEGIFIASAGLDFLDIFAGLLGLPKTLWIASKELMIVAGEILKNKISVFANQNLIPLDSEHYALWSILKGMQDPGRVEKVYLTASGGPFYEWRGSFEDITPEMTLAHPNWKMGDKITVDSATLVNKGLEVIEACYLFELSYHQIDVFVQRESYLHAGVRLKDGMYHMVMFPPDMRKVIRASLYPFLKKKTMPSPDLFAQELGGVRTLSFDYPVSERFQGFYLALEAARKGGGYPAFFCGADQACVEAFLTRRLSFGEIAVVLEECLQARVPNPSNLQEAFEIYQRGYHLAKERIVVRGRSQC</sequence>